<proteinExistence type="predicted"/>
<evidence type="ECO:0000313" key="1">
    <source>
        <dbReference type="EMBL" id="KAJ7758700.1"/>
    </source>
</evidence>
<keyword evidence="2" id="KW-1185">Reference proteome</keyword>
<name>A0AAD7J7B2_9AGAR</name>
<protein>
    <submittedName>
        <fullName evidence="1">Uncharacterized protein</fullName>
    </submittedName>
</protein>
<reference evidence="1" key="1">
    <citation type="submission" date="2023-03" db="EMBL/GenBank/DDBJ databases">
        <title>Massive genome expansion in bonnet fungi (Mycena s.s.) driven by repeated elements and novel gene families across ecological guilds.</title>
        <authorList>
            <consortium name="Lawrence Berkeley National Laboratory"/>
            <person name="Harder C.B."/>
            <person name="Miyauchi S."/>
            <person name="Viragh M."/>
            <person name="Kuo A."/>
            <person name="Thoen E."/>
            <person name="Andreopoulos B."/>
            <person name="Lu D."/>
            <person name="Skrede I."/>
            <person name="Drula E."/>
            <person name="Henrissat B."/>
            <person name="Morin E."/>
            <person name="Kohler A."/>
            <person name="Barry K."/>
            <person name="LaButti K."/>
            <person name="Morin E."/>
            <person name="Salamov A."/>
            <person name="Lipzen A."/>
            <person name="Mereny Z."/>
            <person name="Hegedus B."/>
            <person name="Baldrian P."/>
            <person name="Stursova M."/>
            <person name="Weitz H."/>
            <person name="Taylor A."/>
            <person name="Grigoriev I.V."/>
            <person name="Nagy L.G."/>
            <person name="Martin F."/>
            <person name="Kauserud H."/>
        </authorList>
    </citation>
    <scope>NUCLEOTIDE SEQUENCE</scope>
    <source>
        <strain evidence="1">CBHHK182m</strain>
    </source>
</reference>
<comment type="caution">
    <text evidence="1">The sequence shown here is derived from an EMBL/GenBank/DDBJ whole genome shotgun (WGS) entry which is preliminary data.</text>
</comment>
<gene>
    <name evidence="1" type="ORF">B0H16DRAFT_1689245</name>
</gene>
<dbReference type="Proteomes" id="UP001215598">
    <property type="component" value="Unassembled WGS sequence"/>
</dbReference>
<evidence type="ECO:0000313" key="2">
    <source>
        <dbReference type="Proteomes" id="UP001215598"/>
    </source>
</evidence>
<organism evidence="1 2">
    <name type="scientific">Mycena metata</name>
    <dbReference type="NCBI Taxonomy" id="1033252"/>
    <lineage>
        <taxon>Eukaryota</taxon>
        <taxon>Fungi</taxon>
        <taxon>Dikarya</taxon>
        <taxon>Basidiomycota</taxon>
        <taxon>Agaricomycotina</taxon>
        <taxon>Agaricomycetes</taxon>
        <taxon>Agaricomycetidae</taxon>
        <taxon>Agaricales</taxon>
        <taxon>Marasmiineae</taxon>
        <taxon>Mycenaceae</taxon>
        <taxon>Mycena</taxon>
    </lineage>
</organism>
<accession>A0AAD7J7B2</accession>
<dbReference type="EMBL" id="JARKIB010000041">
    <property type="protein sequence ID" value="KAJ7758700.1"/>
    <property type="molecule type" value="Genomic_DNA"/>
</dbReference>
<dbReference type="AlphaFoldDB" id="A0AAD7J7B2"/>
<sequence>MPAGEIGLWGIDRITNAKVKERVQGCFVAPFELPAGDLVPQEGIVLADRENEQNNKCPSRQSGLAVEALRIGNILRIHRRTIIDGKLVVVLGNHNLGDVAMSMNSVVRAKQSKLRLEPRTENRADGLRSCLASRPPHDRLGNHNLSDVAMSVNSVFRAKQSRLDVAHGRPPQTPTRTHSITFEADHGGVRWCFAPDRENTPSRTEGHWPRQTTG</sequence>